<comment type="pathway">
    <text evidence="4">Cofactor biosynthesis; phylloquinone biosynthesis.</text>
</comment>
<dbReference type="NCBIfam" id="TIGR01934">
    <property type="entry name" value="MenG_MenH_UbiE"/>
    <property type="match status" value="1"/>
</dbReference>
<keyword evidence="1 4" id="KW-0489">Methyltransferase</keyword>
<reference evidence="5" key="1">
    <citation type="submission" date="2016-10" db="EMBL/GenBank/DDBJ databases">
        <title>CRISPR-Cas defence system in Roseofilum reptotaenium: evidence of a bacteriophage-cyanobacterium arms race in the coral black band disease.</title>
        <authorList>
            <person name="Buerger P."/>
            <person name="Wood-Charlson E.M."/>
            <person name="Weynberg K.D."/>
            <person name="Willis B."/>
            <person name="Van Oppen M.J."/>
        </authorList>
    </citation>
    <scope>NUCLEOTIDE SEQUENCE [LARGE SCALE GENOMIC DNA]</scope>
    <source>
        <strain evidence="5">AO1-A</strain>
    </source>
</reference>
<comment type="similarity">
    <text evidence="4">Belongs to the class I-like SAM-binding methyltransferase superfamily. MenG/UbiE family.</text>
</comment>
<dbReference type="GO" id="GO:0042372">
    <property type="term" value="P:phylloquinone biosynthetic process"/>
    <property type="evidence" value="ECO:0007669"/>
    <property type="project" value="UniProtKB-UniRule"/>
</dbReference>
<accession>A0A1L9QM74</accession>
<dbReference type="UniPathway" id="UPA00995"/>
<dbReference type="STRING" id="1925591.BI308_20215"/>
<evidence type="ECO:0000313" key="5">
    <source>
        <dbReference type="EMBL" id="OJJ21927.1"/>
    </source>
</evidence>
<protein>
    <recommendedName>
        <fullName evidence="4">2-phytyl-1,4-naphtoquinone methyltransferase</fullName>
        <ecNumber evidence="4">2.1.1.329</ecNumber>
    </recommendedName>
    <alternativeName>
        <fullName evidence="4">Demethylphylloquinone methyltransferase</fullName>
    </alternativeName>
</protein>
<dbReference type="GO" id="GO:0052624">
    <property type="term" value="F:2-phytyl-1,4-naphthoquinone methyltransferase activity"/>
    <property type="evidence" value="ECO:0007669"/>
    <property type="project" value="UniProtKB-EC"/>
</dbReference>
<dbReference type="Pfam" id="PF01209">
    <property type="entry name" value="Ubie_methyltran"/>
    <property type="match status" value="1"/>
</dbReference>
<dbReference type="PANTHER" id="PTHR43591">
    <property type="entry name" value="METHYLTRANSFERASE"/>
    <property type="match status" value="1"/>
</dbReference>
<evidence type="ECO:0000256" key="3">
    <source>
        <dbReference type="ARBA" id="ARBA00022691"/>
    </source>
</evidence>
<keyword evidence="6" id="KW-1185">Reference proteome</keyword>
<dbReference type="InterPro" id="IPR032904">
    <property type="entry name" value="MenG"/>
</dbReference>
<dbReference type="EMBL" id="MLAW01000045">
    <property type="protein sequence ID" value="OJJ21927.1"/>
    <property type="molecule type" value="Genomic_DNA"/>
</dbReference>
<dbReference type="AlphaFoldDB" id="A0A1L9QM74"/>
<keyword evidence="3 4" id="KW-0949">S-adenosyl-L-methionine</keyword>
<name>A0A1L9QM74_9CYAN</name>
<organism evidence="5 6">
    <name type="scientific">Roseofilum reptotaenium AO1-A</name>
    <dbReference type="NCBI Taxonomy" id="1925591"/>
    <lineage>
        <taxon>Bacteria</taxon>
        <taxon>Bacillati</taxon>
        <taxon>Cyanobacteriota</taxon>
        <taxon>Cyanophyceae</taxon>
        <taxon>Desertifilales</taxon>
        <taxon>Desertifilaceae</taxon>
        <taxon>Roseofilum</taxon>
    </lineage>
</organism>
<dbReference type="EC" id="2.1.1.329" evidence="4"/>
<dbReference type="HAMAP" id="MF_01982">
    <property type="entry name" value="MenG_phylloquinone_subfam"/>
    <property type="match status" value="1"/>
</dbReference>
<keyword evidence="2 4" id="KW-0808">Transferase</keyword>
<dbReference type="InterPro" id="IPR029063">
    <property type="entry name" value="SAM-dependent_MTases_sf"/>
</dbReference>
<dbReference type="SUPFAM" id="SSF53335">
    <property type="entry name" value="S-adenosyl-L-methionine-dependent methyltransferases"/>
    <property type="match status" value="1"/>
</dbReference>
<dbReference type="HAMAP" id="MF_01813">
    <property type="entry name" value="MenG_UbiE_methyltr"/>
    <property type="match status" value="1"/>
</dbReference>
<comment type="catalytic activity">
    <reaction evidence="4">
        <text>demethylphylloquinol + S-adenosyl-L-methionine = phylloquinol + S-adenosyl-L-homocysteine + H(+)</text>
        <dbReference type="Rhea" id="RHEA:40551"/>
        <dbReference type="ChEBI" id="CHEBI:15378"/>
        <dbReference type="ChEBI" id="CHEBI:28433"/>
        <dbReference type="ChEBI" id="CHEBI:57856"/>
        <dbReference type="ChEBI" id="CHEBI:59789"/>
        <dbReference type="ChEBI" id="CHEBI:87844"/>
        <dbReference type="EC" id="2.1.1.329"/>
    </reaction>
</comment>
<evidence type="ECO:0000313" key="6">
    <source>
        <dbReference type="Proteomes" id="UP000183940"/>
    </source>
</evidence>
<proteinExistence type="inferred from homology"/>
<dbReference type="Gene3D" id="3.40.50.150">
    <property type="entry name" value="Vaccinia Virus protein VP39"/>
    <property type="match status" value="1"/>
</dbReference>
<dbReference type="NCBIfam" id="NF001244">
    <property type="entry name" value="PRK00216.1-5"/>
    <property type="match status" value="1"/>
</dbReference>
<dbReference type="Proteomes" id="UP000183940">
    <property type="component" value="Unassembled WGS sequence"/>
</dbReference>
<dbReference type="PANTHER" id="PTHR43591:SF24">
    <property type="entry name" value="2-METHOXY-6-POLYPRENYL-1,4-BENZOQUINOL METHYLASE, MITOCHONDRIAL"/>
    <property type="match status" value="1"/>
</dbReference>
<dbReference type="GO" id="GO:0032259">
    <property type="term" value="P:methylation"/>
    <property type="evidence" value="ECO:0007669"/>
    <property type="project" value="UniProtKB-KW"/>
</dbReference>
<dbReference type="PROSITE" id="PS51608">
    <property type="entry name" value="SAM_MT_UBIE"/>
    <property type="match status" value="1"/>
</dbReference>
<dbReference type="InterPro" id="IPR004033">
    <property type="entry name" value="UbiE/COQ5_MeTrFase"/>
</dbReference>
<sequence>MPQVQDIFNRIAPVYDQMNDWFSLGQHRIWKQMTVQWSGAKPGSVAIDLCCGSGDLTRLLARQVGSSGQVYGVDFCQNLLAIAQHHYTWTPIEWVEADVLHLPFSDHTFNAATMGYGLRNVCSIPQALQELHRVLKPGATAAILDFHRPSQPLLEQFQQWYLNQIVVPYAQQQGLTEEYAYIIPSLQRFPLGSEQVKLAYQAGFAHAVHYPIAGGMMGVLVATKSGHLLHSKETQLGFPKI</sequence>
<evidence type="ECO:0000256" key="2">
    <source>
        <dbReference type="ARBA" id="ARBA00022679"/>
    </source>
</evidence>
<gene>
    <name evidence="4" type="primary">menG</name>
    <name evidence="5" type="ORF">BI308_20215</name>
</gene>
<dbReference type="CDD" id="cd02440">
    <property type="entry name" value="AdoMet_MTases"/>
    <property type="match status" value="1"/>
</dbReference>
<comment type="caution">
    <text evidence="5">The sequence shown here is derived from an EMBL/GenBank/DDBJ whole genome shotgun (WGS) entry which is preliminary data.</text>
</comment>
<comment type="function">
    <text evidence="4">Methyltransferase required for the conversion of 2-phytyl-1,4-beta-naphthoquinol to phylloquinol.</text>
</comment>
<evidence type="ECO:0000256" key="1">
    <source>
        <dbReference type="ARBA" id="ARBA00022603"/>
    </source>
</evidence>
<evidence type="ECO:0000256" key="4">
    <source>
        <dbReference type="HAMAP-Rule" id="MF_01982"/>
    </source>
</evidence>